<name>A0A8A0RRM5_9FIRM</name>
<dbReference type="SUPFAM" id="SSF143422">
    <property type="entry name" value="Transposase IS200-like"/>
    <property type="match status" value="1"/>
</dbReference>
<dbReference type="Pfam" id="PF01797">
    <property type="entry name" value="Y1_Tnp"/>
    <property type="match status" value="1"/>
</dbReference>
<dbReference type="EMBL" id="CP059066">
    <property type="protein sequence ID" value="QSQ10552.1"/>
    <property type="molecule type" value="Genomic_DNA"/>
</dbReference>
<gene>
    <name evidence="2" type="ORF">H0A61_02962</name>
    <name evidence="3" type="ORF">H0A61_02978</name>
</gene>
<dbReference type="GO" id="GO:0006313">
    <property type="term" value="P:DNA transposition"/>
    <property type="evidence" value="ECO:0007669"/>
    <property type="project" value="InterPro"/>
</dbReference>
<evidence type="ECO:0000259" key="1">
    <source>
        <dbReference type="SMART" id="SM01321"/>
    </source>
</evidence>
<dbReference type="NCBIfam" id="NF033573">
    <property type="entry name" value="transpos_IS200"/>
    <property type="match status" value="1"/>
</dbReference>
<organism evidence="2 4">
    <name type="scientific">Koleobacter methoxysyntrophicus</name>
    <dbReference type="NCBI Taxonomy" id="2751313"/>
    <lineage>
        <taxon>Bacteria</taxon>
        <taxon>Bacillati</taxon>
        <taxon>Bacillota</taxon>
        <taxon>Clostridia</taxon>
        <taxon>Koleobacterales</taxon>
        <taxon>Koleobacteraceae</taxon>
        <taxon>Koleobacter</taxon>
    </lineage>
</organism>
<dbReference type="PANTHER" id="PTHR33360">
    <property type="entry name" value="TRANSPOSASE FOR INSERTION SEQUENCE ELEMENT IS200"/>
    <property type="match status" value="1"/>
</dbReference>
<dbReference type="KEGG" id="kme:H0A61_02978"/>
<dbReference type="EMBL" id="CP059066">
    <property type="protein sequence ID" value="QSQ10568.1"/>
    <property type="molecule type" value="Genomic_DNA"/>
</dbReference>
<dbReference type="RefSeq" id="WP_206707862.1">
    <property type="nucleotide sequence ID" value="NZ_CP059066.1"/>
</dbReference>
<dbReference type="KEGG" id="kme:H0A61_02962"/>
<evidence type="ECO:0000313" key="3">
    <source>
        <dbReference type="EMBL" id="QSQ10568.1"/>
    </source>
</evidence>
<dbReference type="InterPro" id="IPR036515">
    <property type="entry name" value="Transposase_17_sf"/>
</dbReference>
<dbReference type="Proteomes" id="UP000662904">
    <property type="component" value="Chromosome"/>
</dbReference>
<accession>A0A8A0RRM5</accession>
<reference evidence="2" key="1">
    <citation type="submission" date="2020-07" db="EMBL/GenBank/DDBJ databases">
        <title>Koleobacter methoxysyntrophicus gen. nov., sp. nov., a novel anaerobic bacterium isolated from deep subsurface oil field and proposal of Koleobacterales ord. nov. in the phylum Firmicutes.</title>
        <authorList>
            <person name="Sakamoto S."/>
            <person name="Tamaki H."/>
        </authorList>
    </citation>
    <scope>NUCLEOTIDE SEQUENCE</scope>
    <source>
        <strain evidence="2">NRmbB1</strain>
    </source>
</reference>
<feature type="domain" description="Transposase IS200-like" evidence="1">
    <location>
        <begin position="10"/>
        <end position="129"/>
    </location>
</feature>
<evidence type="ECO:0000313" key="2">
    <source>
        <dbReference type="EMBL" id="QSQ10552.1"/>
    </source>
</evidence>
<evidence type="ECO:0000313" key="4">
    <source>
        <dbReference type="Proteomes" id="UP000662904"/>
    </source>
</evidence>
<dbReference type="GO" id="GO:0003677">
    <property type="term" value="F:DNA binding"/>
    <property type="evidence" value="ECO:0007669"/>
    <property type="project" value="InterPro"/>
</dbReference>
<dbReference type="GO" id="GO:0004803">
    <property type="term" value="F:transposase activity"/>
    <property type="evidence" value="ECO:0007669"/>
    <property type="project" value="InterPro"/>
</dbReference>
<dbReference type="Gene3D" id="3.30.70.1290">
    <property type="entry name" value="Transposase IS200-like"/>
    <property type="match status" value="1"/>
</dbReference>
<dbReference type="PANTHER" id="PTHR33360:SF2">
    <property type="entry name" value="TRANSPOSASE FOR INSERTION SEQUENCE ELEMENT IS200"/>
    <property type="match status" value="1"/>
</dbReference>
<dbReference type="InterPro" id="IPR002686">
    <property type="entry name" value="Transposase_17"/>
</dbReference>
<protein>
    <recommendedName>
        <fullName evidence="1">Transposase IS200-like domain-containing protein</fullName>
    </recommendedName>
</protein>
<proteinExistence type="predicted"/>
<dbReference type="SMART" id="SM01321">
    <property type="entry name" value="Y1_Tnp"/>
    <property type="match status" value="1"/>
</dbReference>
<sequence>MELQRGRNSVYNIAYHIVWCVKYRKPLLTGRVTKHLEDLLYQIARDNGFTIETIEIMPDHVHLFVRTTPNHLVASMVKVLKGVSARFLFKEFPELKEELWGGHLWNPSYYVGTIGHISEEAVKKYIETQKAGDKNAAPARVH</sequence>
<dbReference type="AlphaFoldDB" id="A0A8A0RRM5"/>
<keyword evidence="4" id="KW-1185">Reference proteome</keyword>